<feature type="transmembrane region" description="Helical" evidence="7">
    <location>
        <begin position="130"/>
        <end position="150"/>
    </location>
</feature>
<dbReference type="OrthoDB" id="8048523at2759"/>
<dbReference type="Pfam" id="PF04193">
    <property type="entry name" value="PQ-loop"/>
    <property type="match status" value="2"/>
</dbReference>
<keyword evidence="3 7" id="KW-1133">Transmembrane helix</keyword>
<dbReference type="FunFam" id="1.20.1280.290:FF:000009">
    <property type="entry name" value="PQ loop repeat family protein"/>
    <property type="match status" value="1"/>
</dbReference>
<evidence type="ECO:0000313" key="9">
    <source>
        <dbReference type="Proteomes" id="UP000076722"/>
    </source>
</evidence>
<feature type="transmembrane region" description="Helical" evidence="7">
    <location>
        <begin position="235"/>
        <end position="258"/>
    </location>
</feature>
<dbReference type="EMBL" id="KV419406">
    <property type="protein sequence ID" value="KZS93679.1"/>
    <property type="molecule type" value="Genomic_DNA"/>
</dbReference>
<reference evidence="8 9" key="1">
    <citation type="journal article" date="2016" name="Mol. Biol. Evol.">
        <title>Comparative Genomics of Early-Diverging Mushroom-Forming Fungi Provides Insights into the Origins of Lignocellulose Decay Capabilities.</title>
        <authorList>
            <person name="Nagy L.G."/>
            <person name="Riley R."/>
            <person name="Tritt A."/>
            <person name="Adam C."/>
            <person name="Daum C."/>
            <person name="Floudas D."/>
            <person name="Sun H."/>
            <person name="Yadav J.S."/>
            <person name="Pangilinan J."/>
            <person name="Larsson K.H."/>
            <person name="Matsuura K."/>
            <person name="Barry K."/>
            <person name="Labutti K."/>
            <person name="Kuo R."/>
            <person name="Ohm R.A."/>
            <person name="Bhattacharya S.S."/>
            <person name="Shirouzu T."/>
            <person name="Yoshinaga Y."/>
            <person name="Martin F.M."/>
            <person name="Grigoriev I.V."/>
            <person name="Hibbett D.S."/>
        </authorList>
    </citation>
    <scope>NUCLEOTIDE SEQUENCE [LARGE SCALE GENOMIC DNA]</scope>
    <source>
        <strain evidence="8 9">HHB9708</strain>
    </source>
</reference>
<evidence type="ECO:0000256" key="2">
    <source>
        <dbReference type="ARBA" id="ARBA00022692"/>
    </source>
</evidence>
<keyword evidence="9" id="KW-1185">Reference proteome</keyword>
<evidence type="ECO:0000256" key="1">
    <source>
        <dbReference type="ARBA" id="ARBA00004141"/>
    </source>
</evidence>
<dbReference type="InterPro" id="IPR051415">
    <property type="entry name" value="LAAT-1"/>
</dbReference>
<evidence type="ECO:0000256" key="4">
    <source>
        <dbReference type="ARBA" id="ARBA00023136"/>
    </source>
</evidence>
<feature type="transmembrane region" description="Helical" evidence="7">
    <location>
        <begin position="12"/>
        <end position="28"/>
    </location>
</feature>
<evidence type="ECO:0000256" key="7">
    <source>
        <dbReference type="SAM" id="Phobius"/>
    </source>
</evidence>
<evidence type="ECO:0000256" key="5">
    <source>
        <dbReference type="ARBA" id="ARBA00038039"/>
    </source>
</evidence>
<name>A0A164UZM9_9AGAM</name>
<gene>
    <name evidence="8" type="ORF">SISNIDRAFT_485290</name>
</gene>
<organism evidence="8 9">
    <name type="scientific">Sistotremastrum niveocremeum HHB9708</name>
    <dbReference type="NCBI Taxonomy" id="1314777"/>
    <lineage>
        <taxon>Eukaryota</taxon>
        <taxon>Fungi</taxon>
        <taxon>Dikarya</taxon>
        <taxon>Basidiomycota</taxon>
        <taxon>Agaricomycotina</taxon>
        <taxon>Agaricomycetes</taxon>
        <taxon>Sistotremastrales</taxon>
        <taxon>Sistotremastraceae</taxon>
        <taxon>Sertulicium</taxon>
        <taxon>Sertulicium niveocremeum</taxon>
    </lineage>
</organism>
<dbReference type="GO" id="GO:0034486">
    <property type="term" value="P:vacuolar transmembrane transport"/>
    <property type="evidence" value="ECO:0007669"/>
    <property type="project" value="UniProtKB-ARBA"/>
</dbReference>
<dbReference type="AlphaFoldDB" id="A0A164UZM9"/>
<comment type="similarity">
    <text evidence="5">Belongs to the laat-1 family.</text>
</comment>
<dbReference type="Proteomes" id="UP000076722">
    <property type="component" value="Unassembled WGS sequence"/>
</dbReference>
<feature type="transmembrane region" description="Helical" evidence="7">
    <location>
        <begin position="67"/>
        <end position="88"/>
    </location>
</feature>
<sequence length="270" mass="29487">MTLADEGSTVLGWVSIACWIVVYSPQIAENYQLKSGEGLSVIFVIIWLLGDLCNIVGSILAGLLPTIIILGLYYTLCDMTLLFQIYYYRICYDAGLQPLPSDNNPSAGTESTPLLAKKEDVVSLSKRTKVIAYSAAVIFVIGTGVVAWIVARAKGTDGNDNGREEDIIEWKSQVIGWCSALLYLGSRIPQILKNRKTYCSGLSIALFIFAVAGNATYVGSILFKSLEAKHLIANASWLMGSGGTIFLDFIVLGQFIYYRNKRALARASVE</sequence>
<comment type="catalytic activity">
    <reaction evidence="6">
        <text>L-histidine(out) + L-arginine(in) = L-histidine(in) + L-arginine(out)</text>
        <dbReference type="Rhea" id="RHEA:71063"/>
        <dbReference type="ChEBI" id="CHEBI:32682"/>
        <dbReference type="ChEBI" id="CHEBI:57595"/>
    </reaction>
</comment>
<dbReference type="PANTHER" id="PTHR16201:SF44">
    <property type="entry name" value="SEVEN TRANSMEMBRANE PROTEIN 1"/>
    <property type="match status" value="1"/>
</dbReference>
<dbReference type="InterPro" id="IPR006603">
    <property type="entry name" value="PQ-loop_rpt"/>
</dbReference>
<keyword evidence="4 7" id="KW-0472">Membrane</keyword>
<dbReference type="GO" id="GO:0015174">
    <property type="term" value="F:basic amino acid transmembrane transporter activity"/>
    <property type="evidence" value="ECO:0007669"/>
    <property type="project" value="UniProtKB-ARBA"/>
</dbReference>
<keyword evidence="2 7" id="KW-0812">Transmembrane</keyword>
<dbReference type="SMART" id="SM00679">
    <property type="entry name" value="CTNS"/>
    <property type="match status" value="2"/>
</dbReference>
<feature type="transmembrane region" description="Helical" evidence="7">
    <location>
        <begin position="170"/>
        <end position="186"/>
    </location>
</feature>
<protein>
    <submittedName>
        <fullName evidence="8">PQ-loop-domain-containing protein</fullName>
    </submittedName>
</protein>
<dbReference type="Gene3D" id="1.20.1280.290">
    <property type="match status" value="2"/>
</dbReference>
<dbReference type="PANTHER" id="PTHR16201">
    <property type="entry name" value="SEVEN TRANSMEMBRANE PROTEIN 1-RELATED"/>
    <property type="match status" value="1"/>
</dbReference>
<dbReference type="FunFam" id="1.20.1280.290:FF:000012">
    <property type="entry name" value="Vacuolar membrane PQ loop repeat protein"/>
    <property type="match status" value="1"/>
</dbReference>
<proteinExistence type="inferred from homology"/>
<accession>A0A164UZM9</accession>
<dbReference type="GO" id="GO:0098852">
    <property type="term" value="C:lytic vacuole membrane"/>
    <property type="evidence" value="ECO:0007669"/>
    <property type="project" value="UniProtKB-ARBA"/>
</dbReference>
<evidence type="ECO:0000313" key="8">
    <source>
        <dbReference type="EMBL" id="KZS93679.1"/>
    </source>
</evidence>
<evidence type="ECO:0000256" key="3">
    <source>
        <dbReference type="ARBA" id="ARBA00022989"/>
    </source>
</evidence>
<comment type="subcellular location">
    <subcellularLocation>
        <location evidence="1">Membrane</location>
        <topology evidence="1">Multi-pass membrane protein</topology>
    </subcellularLocation>
</comment>
<feature type="transmembrane region" description="Helical" evidence="7">
    <location>
        <begin position="40"/>
        <end position="61"/>
    </location>
</feature>
<evidence type="ECO:0000256" key="6">
    <source>
        <dbReference type="ARBA" id="ARBA00050768"/>
    </source>
</evidence>
<feature type="transmembrane region" description="Helical" evidence="7">
    <location>
        <begin position="198"/>
        <end position="223"/>
    </location>
</feature>